<organism evidence="10">
    <name type="scientific">Ixodes ricinus</name>
    <name type="common">Common tick</name>
    <name type="synonym">Acarus ricinus</name>
    <dbReference type="NCBI Taxonomy" id="34613"/>
    <lineage>
        <taxon>Eukaryota</taxon>
        <taxon>Metazoa</taxon>
        <taxon>Ecdysozoa</taxon>
        <taxon>Arthropoda</taxon>
        <taxon>Chelicerata</taxon>
        <taxon>Arachnida</taxon>
        <taxon>Acari</taxon>
        <taxon>Parasitiformes</taxon>
        <taxon>Ixodida</taxon>
        <taxon>Ixodoidea</taxon>
        <taxon>Ixodidae</taxon>
        <taxon>Ixodinae</taxon>
        <taxon>Ixodes</taxon>
    </lineage>
</organism>
<name>A0A131Y3U0_IXORI</name>
<feature type="transmembrane region" description="Helical" evidence="7">
    <location>
        <begin position="43"/>
        <end position="62"/>
    </location>
</feature>
<comment type="subcellular location">
    <subcellularLocation>
        <location evidence="7">Mitochondrion inner membrane</location>
        <topology evidence="7">Single-pass membrane protein</topology>
    </subcellularLocation>
</comment>
<feature type="coiled-coil region" evidence="8">
    <location>
        <begin position="174"/>
        <end position="201"/>
    </location>
</feature>
<feature type="compositionally biased region" description="Polar residues" evidence="9">
    <location>
        <begin position="20"/>
        <end position="32"/>
    </location>
</feature>
<comment type="function">
    <text evidence="7">Component of the MICOS complex, a large protein complex of the mitochondrial inner membrane that plays crucial roles in the maintenance of crista junctions, inner membrane architecture, and formation of contact sites to the outer membrane.</text>
</comment>
<evidence type="ECO:0000256" key="8">
    <source>
        <dbReference type="SAM" id="Coils"/>
    </source>
</evidence>
<dbReference type="GO" id="GO:0061617">
    <property type="term" value="C:MICOS complex"/>
    <property type="evidence" value="ECO:0007669"/>
    <property type="project" value="TreeGrafter"/>
</dbReference>
<dbReference type="AlphaFoldDB" id="A0A131Y3U0"/>
<reference evidence="10" key="1">
    <citation type="submission" date="2016-02" db="EMBL/GenBank/DDBJ databases">
        <title>RNAseq analyses of the midgut from blood- or serum-fed Ixodes ricinus ticks.</title>
        <authorList>
            <person name="Perner J."/>
            <person name="Provaznik J."/>
            <person name="Schrenkova J."/>
            <person name="Urbanova V."/>
            <person name="Ribeiro J.M."/>
            <person name="Kopacek P."/>
        </authorList>
    </citation>
    <scope>NUCLEOTIDE SEQUENCE</scope>
    <source>
        <tissue evidence="10">Gut</tissue>
    </source>
</reference>
<dbReference type="PANTHER" id="PTHR15415">
    <property type="entry name" value="MITOFILIN"/>
    <property type="match status" value="1"/>
</dbReference>
<feature type="region of interest" description="Disordered" evidence="9">
    <location>
        <begin position="90"/>
        <end position="160"/>
    </location>
</feature>
<keyword evidence="2 7" id="KW-0812">Transmembrane</keyword>
<feature type="region of interest" description="Disordered" evidence="9">
    <location>
        <begin position="20"/>
        <end position="41"/>
    </location>
</feature>
<evidence type="ECO:0000256" key="7">
    <source>
        <dbReference type="RuleBase" id="RU363000"/>
    </source>
</evidence>
<proteinExistence type="evidence at transcript level"/>
<evidence type="ECO:0000256" key="9">
    <source>
        <dbReference type="SAM" id="MobiDB-lite"/>
    </source>
</evidence>
<dbReference type="EMBL" id="GEFM01002651">
    <property type="protein sequence ID" value="JAP73145.1"/>
    <property type="molecule type" value="mRNA"/>
</dbReference>
<sequence>MWRSTRKVYSRYSLLLSGNKQKSPSTVQSRFQSTSSSGGSGKAVAVTAGVAVVGVGATLAYAKFDPDFRQKAQSSVPYGEAFFNSILGPAEPSATSSKQQGRAGQLPPVDKIKEKALESSLLRKKPPIESSQHDTKSVLPPPPPITAPPSSPKEKTPSPRDLELEAQKQLRDIREKTERQNFALEQSLREAQAEAEKYTQDAVMSQLAAKEAMQLYVQKLYRALDDARDSEDQFMWDEALKAKESKLAAVEKANIKAAQAWKALENLQSVIRKGQENKETQANLSLGPAEHVANIARDQLRNAESESQSAKEATKIATDYKDMIEKARKHFQEEIEALLPDAKFGEQGQKLSEDELNLLVAHAHRRVELLTKALAKMQVTEQERAQMFQRQQERANRDLERQRAEIDATLEVKLENQKEAFEQELQQQLRRQVAAHTEHLKEALEDQRHDLDRAFGQAIERKIIEERSRHNAALAASVAKLQGMEGYLKARDELDRVSQQAKGLWLACQGLKQTLVYGHTSREGPQPLAQDVQPVREAAPMSPYVPLVLASIPEEALSRGVYPEVALKERFAHVEQVCRRVALVDERGGSLLRYLASYLQSLFIVYPKELPEEELLNEQRVNPEMWDTFDVLSRVRYWLLHEDLEQALRYATQLRGEPRQVARDWIREVRLHLEAKQAATALMAFAAATIAEDVQ</sequence>
<dbReference type="InterPro" id="IPR019133">
    <property type="entry name" value="MIC60"/>
</dbReference>
<comment type="subunit">
    <text evidence="7">Component of the mitochondrial contact site and cristae organizing system (MICOS) complex.</text>
</comment>
<evidence type="ECO:0000256" key="2">
    <source>
        <dbReference type="ARBA" id="ARBA00022692"/>
    </source>
</evidence>
<dbReference type="GO" id="GO:0042407">
    <property type="term" value="P:cristae formation"/>
    <property type="evidence" value="ECO:0007669"/>
    <property type="project" value="TreeGrafter"/>
</dbReference>
<comment type="similarity">
    <text evidence="1 7">Belongs to the MICOS complex subunit Mic60 family.</text>
</comment>
<accession>A0A131Y3U0</accession>
<dbReference type="PANTHER" id="PTHR15415:SF7">
    <property type="entry name" value="MICOS COMPLEX SUBUNIT MIC60"/>
    <property type="match status" value="1"/>
</dbReference>
<evidence type="ECO:0000256" key="1">
    <source>
        <dbReference type="ARBA" id="ARBA00010877"/>
    </source>
</evidence>
<evidence type="ECO:0000256" key="5">
    <source>
        <dbReference type="ARBA" id="ARBA00023128"/>
    </source>
</evidence>
<protein>
    <recommendedName>
        <fullName evidence="7">MICOS complex subunit MIC60</fullName>
    </recommendedName>
    <alternativeName>
        <fullName evidence="7">Mitofilin</fullName>
    </alternativeName>
</protein>
<dbReference type="Pfam" id="PF09731">
    <property type="entry name" value="Mitofilin"/>
    <property type="match status" value="1"/>
</dbReference>
<keyword evidence="3 7" id="KW-0999">Mitochondrion inner membrane</keyword>
<keyword evidence="5 7" id="KW-0496">Mitochondrion</keyword>
<feature type="compositionally biased region" description="Pro residues" evidence="9">
    <location>
        <begin position="139"/>
        <end position="151"/>
    </location>
</feature>
<feature type="coiled-coil region" evidence="8">
    <location>
        <begin position="385"/>
        <end position="446"/>
    </location>
</feature>
<evidence type="ECO:0000256" key="3">
    <source>
        <dbReference type="ARBA" id="ARBA00022792"/>
    </source>
</evidence>
<evidence type="ECO:0000256" key="4">
    <source>
        <dbReference type="ARBA" id="ARBA00022989"/>
    </source>
</evidence>
<keyword evidence="6 7" id="KW-0472">Membrane</keyword>
<keyword evidence="8" id="KW-0175">Coiled coil</keyword>
<keyword evidence="4 7" id="KW-1133">Transmembrane helix</keyword>
<feature type="compositionally biased region" description="Polar residues" evidence="9">
    <location>
        <begin position="93"/>
        <end position="102"/>
    </location>
</feature>
<evidence type="ECO:0000313" key="10">
    <source>
        <dbReference type="EMBL" id="JAP73145.1"/>
    </source>
</evidence>
<evidence type="ECO:0000256" key="6">
    <source>
        <dbReference type="ARBA" id="ARBA00023136"/>
    </source>
</evidence>